<dbReference type="Gene3D" id="1.10.8.10">
    <property type="entry name" value="DNA helicase RuvA subunit, C-terminal domain"/>
    <property type="match status" value="1"/>
</dbReference>
<dbReference type="GO" id="GO:0043130">
    <property type="term" value="F:ubiquitin binding"/>
    <property type="evidence" value="ECO:0007669"/>
    <property type="project" value="TreeGrafter"/>
</dbReference>
<proteinExistence type="predicted"/>
<dbReference type="CDD" id="cd14348">
    <property type="entry name" value="UBA_p47"/>
    <property type="match status" value="1"/>
</dbReference>
<dbReference type="Gene3D" id="3.30.420.210">
    <property type="entry name" value="SEP domain"/>
    <property type="match status" value="1"/>
</dbReference>
<reference evidence="6" key="1">
    <citation type="journal article" date="2015" name="PLoS Genet.">
        <title>The dynamic genome and transcriptome of the human fungal pathogen Blastomyces and close relative Emmonsia.</title>
        <authorList>
            <person name="Munoz J.F."/>
            <person name="Gauthier G.M."/>
            <person name="Desjardins C.A."/>
            <person name="Gallo J.E."/>
            <person name="Holder J."/>
            <person name="Sullivan T.D."/>
            <person name="Marty A.J."/>
            <person name="Carmen J.C."/>
            <person name="Chen Z."/>
            <person name="Ding L."/>
            <person name="Gujja S."/>
            <person name="Magrini V."/>
            <person name="Misas E."/>
            <person name="Mitreva M."/>
            <person name="Priest M."/>
            <person name="Saif S."/>
            <person name="Whiston E.A."/>
            <person name="Young S."/>
            <person name="Zeng Q."/>
            <person name="Goldman W.E."/>
            <person name="Mardis E.R."/>
            <person name="Taylor J.W."/>
            <person name="McEwen J.G."/>
            <person name="Clay O.K."/>
            <person name="Klein B.S."/>
            <person name="Cuomo C.A."/>
        </authorList>
    </citation>
    <scope>NUCLEOTIDE SEQUENCE [LARGE SCALE GENOMIC DNA]</scope>
    <source>
        <strain evidence="6">UAMH 139</strain>
    </source>
</reference>
<evidence type="ECO:0000256" key="1">
    <source>
        <dbReference type="ARBA" id="ARBA00022786"/>
    </source>
</evidence>
<dbReference type="Pfam" id="PF00789">
    <property type="entry name" value="UBX"/>
    <property type="match status" value="1"/>
</dbReference>
<dbReference type="FunFam" id="3.30.420.210:FF:000002">
    <property type="entry name" value="UBX domain-containing protein 1"/>
    <property type="match status" value="1"/>
</dbReference>
<evidence type="ECO:0000313" key="5">
    <source>
        <dbReference type="EMBL" id="KLJ10598.1"/>
    </source>
</evidence>
<dbReference type="EMBL" id="LDEV01001970">
    <property type="protein sequence ID" value="KLJ10598.1"/>
    <property type="molecule type" value="Genomic_DNA"/>
</dbReference>
<dbReference type="PROSITE" id="PS51399">
    <property type="entry name" value="SEP"/>
    <property type="match status" value="1"/>
</dbReference>
<dbReference type="InterPro" id="IPR036241">
    <property type="entry name" value="NSFL1C_SEP_dom_sf"/>
</dbReference>
<feature type="domain" description="SEP" evidence="4">
    <location>
        <begin position="191"/>
        <end position="255"/>
    </location>
</feature>
<dbReference type="AlphaFoldDB" id="A0A0H1BHK0"/>
<dbReference type="PANTHER" id="PTHR23333">
    <property type="entry name" value="UBX DOMAIN CONTAINING PROTEIN"/>
    <property type="match status" value="1"/>
</dbReference>
<dbReference type="InterPro" id="IPR009060">
    <property type="entry name" value="UBA-like_sf"/>
</dbReference>
<dbReference type="InterPro" id="IPR029071">
    <property type="entry name" value="Ubiquitin-like_domsf"/>
</dbReference>
<dbReference type="SMART" id="SM00553">
    <property type="entry name" value="SEP"/>
    <property type="match status" value="1"/>
</dbReference>
<evidence type="ECO:0008006" key="7">
    <source>
        <dbReference type="Google" id="ProtNLM"/>
    </source>
</evidence>
<dbReference type="GO" id="GO:0043161">
    <property type="term" value="P:proteasome-mediated ubiquitin-dependent protein catabolic process"/>
    <property type="evidence" value="ECO:0007669"/>
    <property type="project" value="TreeGrafter"/>
</dbReference>
<gene>
    <name evidence="5" type="ORF">EMPG_14018</name>
</gene>
<comment type="caution">
    <text evidence="5">The sequence shown here is derived from an EMBL/GenBank/DDBJ whole genome shotgun (WGS) entry which is preliminary data.</text>
</comment>
<dbReference type="OrthoDB" id="25887at2759"/>
<dbReference type="PROSITE" id="PS50033">
    <property type="entry name" value="UBX"/>
    <property type="match status" value="1"/>
</dbReference>
<feature type="domain" description="UBX" evidence="3">
    <location>
        <begin position="309"/>
        <end position="386"/>
    </location>
</feature>
<dbReference type="PANTHER" id="PTHR23333:SF20">
    <property type="entry name" value="NSFL1 COFACTOR P47"/>
    <property type="match status" value="1"/>
</dbReference>
<dbReference type="GO" id="GO:0061025">
    <property type="term" value="P:membrane fusion"/>
    <property type="evidence" value="ECO:0007669"/>
    <property type="project" value="TreeGrafter"/>
</dbReference>
<keyword evidence="6" id="KW-1185">Reference proteome</keyword>
<dbReference type="GO" id="GO:0031468">
    <property type="term" value="P:nuclear membrane reassembly"/>
    <property type="evidence" value="ECO:0007669"/>
    <property type="project" value="TreeGrafter"/>
</dbReference>
<feature type="compositionally biased region" description="Basic and acidic residues" evidence="2">
    <location>
        <begin position="133"/>
        <end position="155"/>
    </location>
</feature>
<dbReference type="GO" id="GO:0005829">
    <property type="term" value="C:cytosol"/>
    <property type="evidence" value="ECO:0007669"/>
    <property type="project" value="TreeGrafter"/>
</dbReference>
<feature type="region of interest" description="Disordered" evidence="2">
    <location>
        <begin position="257"/>
        <end position="285"/>
    </location>
</feature>
<dbReference type="Proteomes" id="UP000053573">
    <property type="component" value="Unassembled WGS sequence"/>
</dbReference>
<feature type="region of interest" description="Disordered" evidence="2">
    <location>
        <begin position="40"/>
        <end position="191"/>
    </location>
</feature>
<dbReference type="SMART" id="SM00166">
    <property type="entry name" value="UBX"/>
    <property type="match status" value="1"/>
</dbReference>
<dbReference type="InterPro" id="IPR001012">
    <property type="entry name" value="UBX_dom"/>
</dbReference>
<evidence type="ECO:0000313" key="6">
    <source>
        <dbReference type="Proteomes" id="UP000053573"/>
    </source>
</evidence>
<dbReference type="Pfam" id="PF14555">
    <property type="entry name" value="UBA_4"/>
    <property type="match status" value="1"/>
</dbReference>
<dbReference type="GO" id="GO:0005634">
    <property type="term" value="C:nucleus"/>
    <property type="evidence" value="ECO:0007669"/>
    <property type="project" value="TreeGrafter"/>
</dbReference>
<dbReference type="SUPFAM" id="SSF54236">
    <property type="entry name" value="Ubiquitin-like"/>
    <property type="match status" value="1"/>
</dbReference>
<name>A0A0H1BHK0_9EURO</name>
<keyword evidence="1" id="KW-0833">Ubl conjugation pathway</keyword>
<evidence type="ECO:0000259" key="3">
    <source>
        <dbReference type="PROSITE" id="PS50033"/>
    </source>
</evidence>
<evidence type="ECO:0000256" key="2">
    <source>
        <dbReference type="SAM" id="MobiDB-lite"/>
    </source>
</evidence>
<dbReference type="GO" id="GO:0007030">
    <property type="term" value="P:Golgi organization"/>
    <property type="evidence" value="ECO:0007669"/>
    <property type="project" value="TreeGrafter"/>
</dbReference>
<dbReference type="CDD" id="cd01770">
    <property type="entry name" value="UBX_UBXN2"/>
    <property type="match status" value="1"/>
</dbReference>
<dbReference type="SUPFAM" id="SSF102848">
    <property type="entry name" value="NSFL1 (p97 ATPase) cofactor p47, SEP domain"/>
    <property type="match status" value="1"/>
</dbReference>
<feature type="compositionally biased region" description="Acidic residues" evidence="2">
    <location>
        <begin position="40"/>
        <end position="53"/>
    </location>
</feature>
<dbReference type="FunFam" id="3.10.20.90:FF:000179">
    <property type="entry name" value="Plant UBX domain-containing protein 4"/>
    <property type="match status" value="1"/>
</dbReference>
<dbReference type="GO" id="GO:0000045">
    <property type="term" value="P:autophagosome assembly"/>
    <property type="evidence" value="ECO:0007669"/>
    <property type="project" value="TreeGrafter"/>
</dbReference>
<sequence>MTPPQAEQDDLISQLCGITGISPAEAKEYLATNNWDIEEAMADYYPEQDDTQDDTTRDDESVQPPGGRTLGGAAPPPSSEPSVRSAPRKKFATLGDLGSGDAGAHDHSDDDTDERQDMFAGGEKSGLAVQNPDDIKKKIIEKARRTAPRPADESKLSSSHFTGAARTLGGDDAPSQFIPDPSANRPQRAPRVSRTLHFWADGFSVDDGDLYRSDDPRNAEILNGIRQGRAPLSIMNVQAGQEVDVEIKQHDEKYVKPKTKYKPFSGSGQRLGSPTPGSGTNSPTPVPVVAAAAVAAEEATIPEGPKIDESQPTVTFQIRLGDGTRLTTRFNTTNTIGDVYSFVAAASPASQQRPWVLMTTFPSTELTDKEAVIGDLKEYKRGGVVVQKWT</sequence>
<evidence type="ECO:0000259" key="4">
    <source>
        <dbReference type="PROSITE" id="PS51399"/>
    </source>
</evidence>
<feature type="compositionally biased region" description="Low complexity" evidence="2">
    <location>
        <begin position="272"/>
        <end position="285"/>
    </location>
</feature>
<dbReference type="STRING" id="2060906.A0A0H1BHK0"/>
<dbReference type="Gene3D" id="3.10.20.90">
    <property type="entry name" value="Phosphatidylinositol 3-kinase Catalytic Subunit, Chain A, domain 1"/>
    <property type="match status" value="1"/>
</dbReference>
<protein>
    <recommendedName>
        <fullName evidence="7">UBX domain-containing protein 1</fullName>
    </recommendedName>
</protein>
<dbReference type="InterPro" id="IPR012989">
    <property type="entry name" value="SEP_domain"/>
</dbReference>
<dbReference type="Pfam" id="PF08059">
    <property type="entry name" value="SEP"/>
    <property type="match status" value="1"/>
</dbReference>
<organism evidence="5 6">
    <name type="scientific">Blastomyces silverae</name>
    <dbReference type="NCBI Taxonomy" id="2060906"/>
    <lineage>
        <taxon>Eukaryota</taxon>
        <taxon>Fungi</taxon>
        <taxon>Dikarya</taxon>
        <taxon>Ascomycota</taxon>
        <taxon>Pezizomycotina</taxon>
        <taxon>Eurotiomycetes</taxon>
        <taxon>Eurotiomycetidae</taxon>
        <taxon>Onygenales</taxon>
        <taxon>Ajellomycetaceae</taxon>
        <taxon>Blastomyces</taxon>
    </lineage>
</organism>
<accession>A0A0H1BHK0</accession>
<dbReference type="SUPFAM" id="SSF46934">
    <property type="entry name" value="UBA-like"/>
    <property type="match status" value="1"/>
</dbReference>